<dbReference type="SUPFAM" id="SSF49785">
    <property type="entry name" value="Galactose-binding domain-like"/>
    <property type="match status" value="1"/>
</dbReference>
<sequence length="317" mass="33955">MEREHYQPRLASRLAPKGDTCVALSVRAADGIISDTEDGISCRGGGRDLLHPWLSIDLGCLVNVNGIVLYNRRDCRGELLANVETHIGDVLSLAGGNATAAPIACSAYCLGLCPSSRLLFAAVRRNVRHYGMVLPASTQPDEGSCCQTCFSRADCAEWPTTSTAAVHAAFGRTAPLAGGGPGLPNVYEGSWVETFNQAGFSVCGLDHQGYGRSKGARFGIKFQTHVDNLLMLSGDVLENDNTAFPKGLPYFLVGHSLGGLLATLACLHQPQLFTGLILLSPLLSLDRPIAKRNNSLRSLSLMSFSVHVFYVFCCYTC</sequence>
<gene>
    <name evidence="2" type="ORF">VOLCADRAFT_88747</name>
</gene>
<dbReference type="KEGG" id="vcn:VOLCADRAFT_88747"/>
<evidence type="ECO:0000313" key="2">
    <source>
        <dbReference type="EMBL" id="EFJ50291.1"/>
    </source>
</evidence>
<name>D8TPU8_VOLCA</name>
<dbReference type="InParanoid" id="D8TPU8"/>
<protein>
    <recommendedName>
        <fullName evidence="1">Serine aminopeptidase S33 domain-containing protein</fullName>
    </recommendedName>
</protein>
<dbReference type="InterPro" id="IPR029058">
    <property type="entry name" value="AB_hydrolase_fold"/>
</dbReference>
<dbReference type="RefSeq" id="XP_002948416.1">
    <property type="nucleotide sequence ID" value="XM_002948370.1"/>
</dbReference>
<dbReference type="InterPro" id="IPR022742">
    <property type="entry name" value="Hydrolase_4"/>
</dbReference>
<dbReference type="PANTHER" id="PTHR11614">
    <property type="entry name" value="PHOSPHOLIPASE-RELATED"/>
    <property type="match status" value="1"/>
</dbReference>
<dbReference type="EMBL" id="GL378331">
    <property type="protein sequence ID" value="EFJ50291.1"/>
    <property type="molecule type" value="Genomic_DNA"/>
</dbReference>
<dbReference type="InterPro" id="IPR008979">
    <property type="entry name" value="Galactose-bd-like_sf"/>
</dbReference>
<keyword evidence="3" id="KW-1185">Reference proteome</keyword>
<dbReference type="Proteomes" id="UP000001058">
    <property type="component" value="Unassembled WGS sequence"/>
</dbReference>
<dbReference type="GeneID" id="9625001"/>
<reference evidence="2 3" key="1">
    <citation type="journal article" date="2010" name="Science">
        <title>Genomic analysis of organismal complexity in the multicellular green alga Volvox carteri.</title>
        <authorList>
            <person name="Prochnik S.E."/>
            <person name="Umen J."/>
            <person name="Nedelcu A.M."/>
            <person name="Hallmann A."/>
            <person name="Miller S.M."/>
            <person name="Nishii I."/>
            <person name="Ferris P."/>
            <person name="Kuo A."/>
            <person name="Mitros T."/>
            <person name="Fritz-Laylin L.K."/>
            <person name="Hellsten U."/>
            <person name="Chapman J."/>
            <person name="Simakov O."/>
            <person name="Rensing S.A."/>
            <person name="Terry A."/>
            <person name="Pangilinan J."/>
            <person name="Kapitonov V."/>
            <person name="Jurka J."/>
            <person name="Salamov A."/>
            <person name="Shapiro H."/>
            <person name="Schmutz J."/>
            <person name="Grimwood J."/>
            <person name="Lindquist E."/>
            <person name="Lucas S."/>
            <person name="Grigoriev I.V."/>
            <person name="Schmitt R."/>
            <person name="Kirk D."/>
            <person name="Rokhsar D.S."/>
        </authorList>
    </citation>
    <scope>NUCLEOTIDE SEQUENCE [LARGE SCALE GENOMIC DNA]</scope>
    <source>
        <strain evidence="3">f. Nagariensis / Eve</strain>
    </source>
</reference>
<dbReference type="STRING" id="3068.D8TPU8"/>
<evidence type="ECO:0000259" key="1">
    <source>
        <dbReference type="Pfam" id="PF12146"/>
    </source>
</evidence>
<feature type="domain" description="Serine aminopeptidase S33" evidence="1">
    <location>
        <begin position="191"/>
        <end position="290"/>
    </location>
</feature>
<proteinExistence type="predicted"/>
<dbReference type="InterPro" id="IPR051044">
    <property type="entry name" value="MAG_DAG_Lipase"/>
</dbReference>
<evidence type="ECO:0000313" key="3">
    <source>
        <dbReference type="Proteomes" id="UP000001058"/>
    </source>
</evidence>
<dbReference type="OrthoDB" id="538208at2759"/>
<accession>D8TPU8</accession>
<dbReference type="Pfam" id="PF12146">
    <property type="entry name" value="Hydrolase_4"/>
    <property type="match status" value="1"/>
</dbReference>
<organism evidence="3">
    <name type="scientific">Volvox carteri f. nagariensis</name>
    <dbReference type="NCBI Taxonomy" id="3068"/>
    <lineage>
        <taxon>Eukaryota</taxon>
        <taxon>Viridiplantae</taxon>
        <taxon>Chlorophyta</taxon>
        <taxon>core chlorophytes</taxon>
        <taxon>Chlorophyceae</taxon>
        <taxon>CS clade</taxon>
        <taxon>Chlamydomonadales</taxon>
        <taxon>Volvocaceae</taxon>
        <taxon>Volvox</taxon>
    </lineage>
</organism>
<dbReference type="Gene3D" id="2.60.120.260">
    <property type="entry name" value="Galactose-binding domain-like"/>
    <property type="match status" value="1"/>
</dbReference>
<dbReference type="eggNOG" id="ENOG502SEKT">
    <property type="taxonomic scope" value="Eukaryota"/>
</dbReference>
<dbReference type="AlphaFoldDB" id="D8TPU8"/>
<dbReference type="Gene3D" id="3.40.50.1820">
    <property type="entry name" value="alpha/beta hydrolase"/>
    <property type="match status" value="1"/>
</dbReference>
<dbReference type="SUPFAM" id="SSF53474">
    <property type="entry name" value="alpha/beta-Hydrolases"/>
    <property type="match status" value="1"/>
</dbReference>